<organism evidence="3 4">
    <name type="scientific">Xanthomonas citri pv. citri</name>
    <dbReference type="NCBI Taxonomy" id="611301"/>
    <lineage>
        <taxon>Bacteria</taxon>
        <taxon>Pseudomonadati</taxon>
        <taxon>Pseudomonadota</taxon>
        <taxon>Gammaproteobacteria</taxon>
        <taxon>Lysobacterales</taxon>
        <taxon>Lysobacteraceae</taxon>
        <taxon>Xanthomonas</taxon>
    </lineage>
</organism>
<dbReference type="SUPFAM" id="SSF53383">
    <property type="entry name" value="PLP-dependent transferases"/>
    <property type="match status" value="1"/>
</dbReference>
<dbReference type="EMBL" id="JAABFR010000730">
    <property type="protein sequence ID" value="MBD4336398.1"/>
    <property type="molecule type" value="Genomic_DNA"/>
</dbReference>
<comment type="caution">
    <text evidence="3">The sequence shown here is derived from an EMBL/GenBank/DDBJ whole genome shotgun (WGS) entry which is preliminary data.</text>
</comment>
<dbReference type="GO" id="GO:0008483">
    <property type="term" value="F:transaminase activity"/>
    <property type="evidence" value="ECO:0007669"/>
    <property type="project" value="UniProtKB-KW"/>
</dbReference>
<gene>
    <name evidence="3" type="ORF">GUH15_10100</name>
</gene>
<feature type="non-terminal residue" evidence="3">
    <location>
        <position position="1"/>
    </location>
</feature>
<feature type="non-terminal residue" evidence="3">
    <location>
        <position position="77"/>
    </location>
</feature>
<evidence type="ECO:0000313" key="4">
    <source>
        <dbReference type="Proteomes" id="UP000653002"/>
    </source>
</evidence>
<dbReference type="InterPro" id="IPR015421">
    <property type="entry name" value="PyrdxlP-dep_Trfase_major"/>
</dbReference>
<name>A0A8I0H9N5_XANCI</name>
<dbReference type="InterPro" id="IPR015424">
    <property type="entry name" value="PyrdxlP-dep_Trfase"/>
</dbReference>
<protein>
    <submittedName>
        <fullName evidence="3">Aminotransferase class V-fold PLP-dependent enzyme</fullName>
    </submittedName>
</protein>
<feature type="domain" description="Aminotransferase class V" evidence="2">
    <location>
        <begin position="1"/>
        <end position="77"/>
    </location>
</feature>
<reference evidence="3" key="1">
    <citation type="submission" date="2020-01" db="EMBL/GenBank/DDBJ databases">
        <authorList>
            <person name="Richard D."/>
        </authorList>
    </citation>
    <scope>NUCLEOTIDE SEQUENCE</scope>
    <source>
        <strain evidence="3">JP541</strain>
    </source>
</reference>
<dbReference type="AlphaFoldDB" id="A0A8I0H9N5"/>
<dbReference type="Gene3D" id="3.40.640.10">
    <property type="entry name" value="Type I PLP-dependent aspartate aminotransferase-like (Major domain)"/>
    <property type="match status" value="1"/>
</dbReference>
<evidence type="ECO:0000313" key="3">
    <source>
        <dbReference type="EMBL" id="MBD4336398.1"/>
    </source>
</evidence>
<dbReference type="InterPro" id="IPR000192">
    <property type="entry name" value="Aminotrans_V_dom"/>
</dbReference>
<evidence type="ECO:0000256" key="1">
    <source>
        <dbReference type="ARBA" id="ARBA00022898"/>
    </source>
</evidence>
<evidence type="ECO:0000259" key="2">
    <source>
        <dbReference type="Pfam" id="PF00266"/>
    </source>
</evidence>
<accession>A0A8I0H9N5</accession>
<keyword evidence="3" id="KW-0808">Transferase</keyword>
<dbReference type="Proteomes" id="UP000653002">
    <property type="component" value="Unassembled WGS sequence"/>
</dbReference>
<sequence length="77" mass="7944">FTGHKSLFGPQGTGGLCIVPDLDIAPLVEGGSGTHTFDERHPRFMPEALEAGTVNAHGLAGLAAGVRYIEETGVDAI</sequence>
<keyword evidence="3" id="KW-0032">Aminotransferase</keyword>
<keyword evidence="1" id="KW-0663">Pyridoxal phosphate</keyword>
<proteinExistence type="predicted"/>
<dbReference type="Pfam" id="PF00266">
    <property type="entry name" value="Aminotran_5"/>
    <property type="match status" value="1"/>
</dbReference>